<evidence type="ECO:0000313" key="4">
    <source>
        <dbReference type="Proteomes" id="UP000745764"/>
    </source>
</evidence>
<feature type="region of interest" description="Disordered" evidence="2">
    <location>
        <begin position="149"/>
        <end position="174"/>
    </location>
</feature>
<dbReference type="OrthoDB" id="3919660at2759"/>
<name>A0A9N8KIQ1_9PEZI</name>
<comment type="caution">
    <text evidence="3">The sequence shown here is derived from an EMBL/GenBank/DDBJ whole genome shotgun (WGS) entry which is preliminary data.</text>
</comment>
<dbReference type="AlphaFoldDB" id="A0A9N8KIQ1"/>
<evidence type="ECO:0000256" key="2">
    <source>
        <dbReference type="SAM" id="MobiDB-lite"/>
    </source>
</evidence>
<dbReference type="EMBL" id="CAINUL010000002">
    <property type="protein sequence ID" value="CAD0107748.1"/>
    <property type="molecule type" value="Genomic_DNA"/>
</dbReference>
<sequence length="389" mass="45108">MLRRLLTGIAVSAPPRANEDEHTTNSRLNFSSFTSTKLHLIPSPSSSSRRHPSTQPATADDDFRVPAQSIMLSRLSQSDSEADHTMAASWSLYQDAELNREYTLIDNDDTDEQGYDVIPDIKTTLSDDRSYIRKLAERMEYWVSDPAARLRGRKQRTPSERSDEDRAAQKGAEDATWVADTKSDIRCLWDNMGVGQDLLDDELQRLSVAFFSECREKLERMENAGHGVGLAQFQTTVRTLLVGHDLKLSGEGIKVMKDMATDKQALRNRHTFSFEEQRDISKFAAQMMDRLSRWECDLLRKRLSSTMTPEQRSIHVRHNLDLVHRYFNNCAVRSFAEGRMKLMEEELTRLLEEEKERSRKLWGKDLDRQQKHHEEQIELLTKQLERQKY</sequence>
<organism evidence="3 4">
    <name type="scientific">Aureobasidium uvarum</name>
    <dbReference type="NCBI Taxonomy" id="2773716"/>
    <lineage>
        <taxon>Eukaryota</taxon>
        <taxon>Fungi</taxon>
        <taxon>Dikarya</taxon>
        <taxon>Ascomycota</taxon>
        <taxon>Pezizomycotina</taxon>
        <taxon>Dothideomycetes</taxon>
        <taxon>Dothideomycetidae</taxon>
        <taxon>Dothideales</taxon>
        <taxon>Saccotheciaceae</taxon>
        <taxon>Aureobasidium</taxon>
    </lineage>
</organism>
<dbReference type="Proteomes" id="UP000745764">
    <property type="component" value="Unassembled WGS sequence"/>
</dbReference>
<protein>
    <submittedName>
        <fullName evidence="3">Uncharacterized protein</fullName>
    </submittedName>
</protein>
<accession>A0A9N8KIQ1</accession>
<feature type="region of interest" description="Disordered" evidence="2">
    <location>
        <begin position="40"/>
        <end position="64"/>
    </location>
</feature>
<keyword evidence="1" id="KW-0175">Coiled coil</keyword>
<evidence type="ECO:0000256" key="1">
    <source>
        <dbReference type="SAM" id="Coils"/>
    </source>
</evidence>
<feature type="compositionally biased region" description="Basic and acidic residues" evidence="2">
    <location>
        <begin position="157"/>
        <end position="173"/>
    </location>
</feature>
<feature type="coiled-coil region" evidence="1">
    <location>
        <begin position="333"/>
        <end position="360"/>
    </location>
</feature>
<evidence type="ECO:0000313" key="3">
    <source>
        <dbReference type="EMBL" id="CAD0107748.1"/>
    </source>
</evidence>
<proteinExistence type="predicted"/>
<keyword evidence="4" id="KW-1185">Reference proteome</keyword>
<reference evidence="3" key="1">
    <citation type="submission" date="2020-06" db="EMBL/GenBank/DDBJ databases">
        <authorList>
            <person name="Onetto C."/>
        </authorList>
    </citation>
    <scope>NUCLEOTIDE SEQUENCE</scope>
</reference>
<gene>
    <name evidence="3" type="ORF">AWRI4620_LOCUS2003</name>
</gene>